<dbReference type="InterPro" id="IPR035979">
    <property type="entry name" value="RBD_domain_sf"/>
</dbReference>
<proteinExistence type="predicted"/>
<evidence type="ECO:0000259" key="2">
    <source>
        <dbReference type="PROSITE" id="PS50102"/>
    </source>
</evidence>
<dbReference type="InterPro" id="IPR007201">
    <property type="entry name" value="Mei2-like_Rrm_C"/>
</dbReference>
<organism evidence="3 4">
    <name type="scientific">Symbiodinium natans</name>
    <dbReference type="NCBI Taxonomy" id="878477"/>
    <lineage>
        <taxon>Eukaryota</taxon>
        <taxon>Sar</taxon>
        <taxon>Alveolata</taxon>
        <taxon>Dinophyceae</taxon>
        <taxon>Suessiales</taxon>
        <taxon>Symbiodiniaceae</taxon>
        <taxon>Symbiodinium</taxon>
    </lineage>
</organism>
<gene>
    <name evidence="3" type="primary">ML5</name>
    <name evidence="3" type="ORF">SNAT2548_LOCUS12072</name>
</gene>
<dbReference type="SUPFAM" id="SSF54928">
    <property type="entry name" value="RNA-binding domain, RBD"/>
    <property type="match status" value="1"/>
</dbReference>
<dbReference type="Proteomes" id="UP000604046">
    <property type="component" value="Unassembled WGS sequence"/>
</dbReference>
<dbReference type="AlphaFoldDB" id="A0A812LL69"/>
<dbReference type="PROSITE" id="PS50102">
    <property type="entry name" value="RRM"/>
    <property type="match status" value="1"/>
</dbReference>
<dbReference type="InterPro" id="IPR000504">
    <property type="entry name" value="RRM_dom"/>
</dbReference>
<reference evidence="3" key="1">
    <citation type="submission" date="2021-02" db="EMBL/GenBank/DDBJ databases">
        <authorList>
            <person name="Dougan E. K."/>
            <person name="Rhodes N."/>
            <person name="Thang M."/>
            <person name="Chan C."/>
        </authorList>
    </citation>
    <scope>NUCLEOTIDE SEQUENCE</scope>
</reference>
<protein>
    <submittedName>
        <fullName evidence="3">ML5 protein</fullName>
    </submittedName>
</protein>
<dbReference type="InterPro" id="IPR012677">
    <property type="entry name" value="Nucleotide-bd_a/b_plait_sf"/>
</dbReference>
<evidence type="ECO:0000313" key="3">
    <source>
        <dbReference type="EMBL" id="CAE7248796.1"/>
    </source>
</evidence>
<dbReference type="OrthoDB" id="419663at2759"/>
<dbReference type="EMBL" id="CAJNDS010001125">
    <property type="protein sequence ID" value="CAE7248796.1"/>
    <property type="molecule type" value="Genomic_DNA"/>
</dbReference>
<dbReference type="GO" id="GO:0003723">
    <property type="term" value="F:RNA binding"/>
    <property type="evidence" value="ECO:0007669"/>
    <property type="project" value="UniProtKB-UniRule"/>
</dbReference>
<evidence type="ECO:0000256" key="1">
    <source>
        <dbReference type="PROSITE-ProRule" id="PRU00176"/>
    </source>
</evidence>
<comment type="caution">
    <text evidence="3">The sequence shown here is derived from an EMBL/GenBank/DDBJ whole genome shotgun (WGS) entry which is preliminary data.</text>
</comment>
<dbReference type="Gene3D" id="3.30.70.330">
    <property type="match status" value="1"/>
</dbReference>
<name>A0A812LL69_9DINO</name>
<dbReference type="Pfam" id="PF04059">
    <property type="entry name" value="RRM_2"/>
    <property type="match status" value="1"/>
</dbReference>
<evidence type="ECO:0000313" key="4">
    <source>
        <dbReference type="Proteomes" id="UP000604046"/>
    </source>
</evidence>
<keyword evidence="1" id="KW-0694">RNA-binding</keyword>
<feature type="domain" description="RRM" evidence="2">
    <location>
        <begin position="12"/>
        <end position="106"/>
    </location>
</feature>
<keyword evidence="4" id="KW-1185">Reference proteome</keyword>
<accession>A0A812LL69</accession>
<sequence length="233" mass="25489">MTTTRELEQGFTTIMLRGLPPDVSSRRLMEILTDVAPLQYDFVYVPYSRTTKTNIGLAWVNFVDHSAAARAFQDLQLLSNFGSLRHVEVRSANIQGRAANLAYVLARFGLRVLRETSPPIVLQDGLQVSDLKAAMESIVDPGLLQEAREVVAVEQGGPSRRSCSGGYARRRTGMCWNPLQMQRPAASSAVSTTSETSSVLTPAHLQDESLKSQSHPISGVKVTLGAERLSFSL</sequence>